<dbReference type="PRINTS" id="PR00354">
    <property type="entry name" value="7FE8SFRDOXIN"/>
</dbReference>
<keyword evidence="4 9" id="KW-0004">4Fe-4S</keyword>
<evidence type="ECO:0000256" key="8">
    <source>
        <dbReference type="ARBA" id="ARBA00023014"/>
    </source>
</evidence>
<keyword evidence="8 9" id="KW-0411">Iron-sulfur</keyword>
<keyword evidence="12" id="KW-1185">Reference proteome</keyword>
<protein>
    <recommendedName>
        <fullName evidence="9">Ferredoxin</fullName>
    </recommendedName>
</protein>
<dbReference type="SUPFAM" id="SSF54862">
    <property type="entry name" value="4Fe-4S ferredoxins"/>
    <property type="match status" value="1"/>
</dbReference>
<dbReference type="InterPro" id="IPR017896">
    <property type="entry name" value="4Fe4S_Fe-S-bd"/>
</dbReference>
<dbReference type="PROSITE" id="PS51379">
    <property type="entry name" value="4FE4S_FER_2"/>
    <property type="match status" value="2"/>
</dbReference>
<evidence type="ECO:0000313" key="12">
    <source>
        <dbReference type="Proteomes" id="UP000571084"/>
    </source>
</evidence>
<accession>A0A840RYR1</accession>
<dbReference type="InterPro" id="IPR000813">
    <property type="entry name" value="7Fe_ferredoxin"/>
</dbReference>
<dbReference type="PROSITE" id="PS00198">
    <property type="entry name" value="4FE4S_FER_1"/>
    <property type="match status" value="1"/>
</dbReference>
<dbReference type="PANTHER" id="PTHR42859">
    <property type="entry name" value="OXIDOREDUCTASE"/>
    <property type="match status" value="1"/>
</dbReference>
<evidence type="ECO:0000259" key="10">
    <source>
        <dbReference type="PROSITE" id="PS51379"/>
    </source>
</evidence>
<dbReference type="GO" id="GO:0009055">
    <property type="term" value="F:electron transfer activity"/>
    <property type="evidence" value="ECO:0007669"/>
    <property type="project" value="UniProtKB-UniRule"/>
</dbReference>
<comment type="cofactor">
    <cofactor evidence="1">
        <name>[3Fe-4S] cluster</name>
        <dbReference type="ChEBI" id="CHEBI:21137"/>
    </cofactor>
</comment>
<keyword evidence="7 9" id="KW-0408">Iron</keyword>
<evidence type="ECO:0000256" key="2">
    <source>
        <dbReference type="ARBA" id="ARBA00001966"/>
    </source>
</evidence>
<sequence>MAFIVGKECNGCKYTVCVDVCPVDAFHEAEKFLVINPDTCISCSVCAPECPVDAIYDEFDLPIKQISYLEINRNFSSLYPVISASKATMVFRK</sequence>
<evidence type="ECO:0000256" key="6">
    <source>
        <dbReference type="ARBA" id="ARBA00022982"/>
    </source>
</evidence>
<gene>
    <name evidence="11" type="ORF">HNR39_004553</name>
</gene>
<dbReference type="RefSeq" id="WP_168057405.1">
    <property type="nucleotide sequence ID" value="NZ_JAAOZT010000022.1"/>
</dbReference>
<comment type="caution">
    <text evidence="11">The sequence shown here is derived from an EMBL/GenBank/DDBJ whole genome shotgun (WGS) entry which is preliminary data.</text>
</comment>
<dbReference type="InterPro" id="IPR017900">
    <property type="entry name" value="4Fe4S_Fe_S_CS"/>
</dbReference>
<comment type="function">
    <text evidence="9">Ferredoxins are iron-sulfur proteins that transfer electrons in a wide variety of metabolic reactions.</text>
</comment>
<dbReference type="EMBL" id="JACHHQ010000022">
    <property type="protein sequence ID" value="MBB5202683.1"/>
    <property type="molecule type" value="Genomic_DNA"/>
</dbReference>
<proteinExistence type="predicted"/>
<keyword evidence="6 9" id="KW-0249">Electron transport</keyword>
<evidence type="ECO:0000256" key="5">
    <source>
        <dbReference type="ARBA" id="ARBA00022723"/>
    </source>
</evidence>
<dbReference type="Gene3D" id="3.30.70.20">
    <property type="match status" value="1"/>
</dbReference>
<evidence type="ECO:0000313" key="11">
    <source>
        <dbReference type="EMBL" id="MBB5202683.1"/>
    </source>
</evidence>
<dbReference type="InterPro" id="IPR050294">
    <property type="entry name" value="RnfB_subfamily"/>
</dbReference>
<keyword evidence="5 9" id="KW-0479">Metal-binding</keyword>
<evidence type="ECO:0000256" key="4">
    <source>
        <dbReference type="ARBA" id="ARBA00022485"/>
    </source>
</evidence>
<evidence type="ECO:0000256" key="1">
    <source>
        <dbReference type="ARBA" id="ARBA00001927"/>
    </source>
</evidence>
<comment type="cofactor">
    <cofactor evidence="2 9">
        <name>[4Fe-4S] cluster</name>
        <dbReference type="ChEBI" id="CHEBI:49883"/>
    </cofactor>
</comment>
<evidence type="ECO:0000256" key="9">
    <source>
        <dbReference type="RuleBase" id="RU365098"/>
    </source>
</evidence>
<feature type="domain" description="4Fe-4S ferredoxin-type" evidence="10">
    <location>
        <begin position="1"/>
        <end position="30"/>
    </location>
</feature>
<keyword evidence="3 9" id="KW-0813">Transport</keyword>
<dbReference type="GO" id="GO:0051539">
    <property type="term" value="F:4 iron, 4 sulfur cluster binding"/>
    <property type="evidence" value="ECO:0007669"/>
    <property type="project" value="UniProtKB-UniRule"/>
</dbReference>
<dbReference type="Pfam" id="PF00037">
    <property type="entry name" value="Fer4"/>
    <property type="match status" value="1"/>
</dbReference>
<evidence type="ECO:0000256" key="7">
    <source>
        <dbReference type="ARBA" id="ARBA00023004"/>
    </source>
</evidence>
<reference evidence="11 12" key="1">
    <citation type="submission" date="2020-08" db="EMBL/GenBank/DDBJ databases">
        <title>Genomic Encyclopedia of Type Strains, Phase IV (KMG-IV): sequencing the most valuable type-strain genomes for metagenomic binning, comparative biology and taxonomic classification.</title>
        <authorList>
            <person name="Goeker M."/>
        </authorList>
    </citation>
    <scope>NUCLEOTIDE SEQUENCE [LARGE SCALE GENOMIC DNA]</scope>
    <source>
        <strain evidence="11 12">DSM 23240</strain>
    </source>
</reference>
<dbReference type="GO" id="GO:0046872">
    <property type="term" value="F:metal ion binding"/>
    <property type="evidence" value="ECO:0007669"/>
    <property type="project" value="UniProtKB-UniRule"/>
</dbReference>
<feature type="domain" description="4Fe-4S ferredoxin-type" evidence="10">
    <location>
        <begin position="31"/>
        <end position="60"/>
    </location>
</feature>
<name>A0A840RYR1_9BURK</name>
<evidence type="ECO:0000256" key="3">
    <source>
        <dbReference type="ARBA" id="ARBA00022448"/>
    </source>
</evidence>
<dbReference type="Proteomes" id="UP000571084">
    <property type="component" value="Unassembled WGS sequence"/>
</dbReference>
<organism evidence="11 12">
    <name type="scientific">Glaciimonas immobilis</name>
    <dbReference type="NCBI Taxonomy" id="728004"/>
    <lineage>
        <taxon>Bacteria</taxon>
        <taxon>Pseudomonadati</taxon>
        <taxon>Pseudomonadota</taxon>
        <taxon>Betaproteobacteria</taxon>
        <taxon>Burkholderiales</taxon>
        <taxon>Oxalobacteraceae</taxon>
        <taxon>Glaciimonas</taxon>
    </lineage>
</organism>
<dbReference type="AlphaFoldDB" id="A0A840RYR1"/>
<dbReference type="PANTHER" id="PTHR42859:SF2">
    <property type="entry name" value="FERREDOXIN"/>
    <property type="match status" value="1"/>
</dbReference>